<feature type="active site" description="Charge relay system" evidence="7 8">
    <location>
        <position position="168"/>
    </location>
</feature>
<dbReference type="PANTHER" id="PTHR10795">
    <property type="entry name" value="PROPROTEIN CONVERTASE SUBTILISIN/KEXIN"/>
    <property type="match status" value="1"/>
</dbReference>
<dbReference type="CDD" id="cd02120">
    <property type="entry name" value="PA_subtilisin_like"/>
    <property type="match status" value="3"/>
</dbReference>
<evidence type="ECO:0000313" key="12">
    <source>
        <dbReference type="EMBL" id="OWM87459.1"/>
    </source>
</evidence>
<evidence type="ECO:0000256" key="4">
    <source>
        <dbReference type="ARBA" id="ARBA00022801"/>
    </source>
</evidence>
<feature type="domain" description="Peptidase S8/S53" evidence="9">
    <location>
        <begin position="897"/>
        <end position="1339"/>
    </location>
</feature>
<evidence type="ECO:0000256" key="7">
    <source>
        <dbReference type="PIRSR" id="PIRSR615500-1"/>
    </source>
</evidence>
<evidence type="ECO:0000259" key="10">
    <source>
        <dbReference type="Pfam" id="PF05922"/>
    </source>
</evidence>
<dbReference type="PROSITE" id="PS51892">
    <property type="entry name" value="SUBTILASE"/>
    <property type="match status" value="3"/>
</dbReference>
<dbReference type="FunFam" id="3.40.50.200:FF:000006">
    <property type="entry name" value="Subtilisin-like protease SBT1.5"/>
    <property type="match status" value="2"/>
</dbReference>
<evidence type="ECO:0000256" key="1">
    <source>
        <dbReference type="ARBA" id="ARBA00011073"/>
    </source>
</evidence>
<keyword evidence="2 8" id="KW-0645">Protease</keyword>
<feature type="domain" description="Inhibitor I9" evidence="10">
    <location>
        <begin position="799"/>
        <end position="874"/>
    </location>
</feature>
<dbReference type="PROSITE" id="PS00138">
    <property type="entry name" value="SUBTILASE_SER"/>
    <property type="match status" value="2"/>
</dbReference>
<evidence type="ECO:0000256" key="5">
    <source>
        <dbReference type="ARBA" id="ARBA00022825"/>
    </source>
</evidence>
<proteinExistence type="inferred from homology"/>
<dbReference type="InterPro" id="IPR045051">
    <property type="entry name" value="SBT"/>
</dbReference>
<evidence type="ECO:0000259" key="9">
    <source>
        <dbReference type="Pfam" id="PF00082"/>
    </source>
</evidence>
<organism evidence="12 13">
    <name type="scientific">Punica granatum</name>
    <name type="common">Pomegranate</name>
    <dbReference type="NCBI Taxonomy" id="22663"/>
    <lineage>
        <taxon>Eukaryota</taxon>
        <taxon>Viridiplantae</taxon>
        <taxon>Streptophyta</taxon>
        <taxon>Embryophyta</taxon>
        <taxon>Tracheophyta</taxon>
        <taxon>Spermatophyta</taxon>
        <taxon>Magnoliopsida</taxon>
        <taxon>eudicotyledons</taxon>
        <taxon>Gunneridae</taxon>
        <taxon>Pentapetalae</taxon>
        <taxon>rosids</taxon>
        <taxon>malvids</taxon>
        <taxon>Myrtales</taxon>
        <taxon>Lythraceae</taxon>
        <taxon>Punica</taxon>
    </lineage>
</organism>
<dbReference type="InterPro" id="IPR036852">
    <property type="entry name" value="Peptidase_S8/S53_dom_sf"/>
</dbReference>
<sequence length="1787" mass="191589">MGDRLKGVSSTSALYMSMLQKVIGSHVGPETVVHSYKRSFHGFVAKLKDHEVQKLAGAEGVVSVFPNEKYKLHTTRSWDFLGFTQQVDRQNTVETDIIVGVLDTGIWPASDSFRDDGLGPPPSKWKGSCIPNSSNFTCSNKIIGAKYYRTGGSIGPDEIMSPIDTVGHGTHVASTVAGQSVASTSLYGLGSGTARGGVPSARIAVYKICWYDGCYASDILAAFDDAIADGVDIISLSVGYTTPRDYFNNSISIGSFHAMRNGILTSAGAGNDGPDYGTISNLSPWFLSVAASTIDRKFLTKVFLGNGMSYEGVSINTEDLADQYPLIYAANAPNTTGNISQSRYCLMNTLDPNLVRGKIVLCDALVGGRGPFSVGAVGAVMRDEFPEDAAFNFPLPTSYISQTEGERVLSYINSSSNATATILKSTEGNETRAPYVASFSSRGPNMISRDLLKPDLAAPGVDILAAWPPNTSISRVRGDDRFSPYNIMSGTSMACPHASGAAAYVKSFNPTWSPAAIKSALITTAMPMSNKTNPEAEFAYGAGEINPLKAINPGLIYDANETDYVTFLCAQGYNTTTLRLVTGDNSTCSGANNGTTWDLNYPSFALPTSFSETVNRTFTRTAALSAAQCANAQVRMTRRLECKRSMRLEHARVPMSGLRIDNALDRLNRQHVKELRFSENKPLESKDDLLPTSIAYIKENADALEESCRDEISSVLVSLTFSYVPDDGSPYIKRSGSPEDIYLSRPFRAGMNYSLVQCVALNSLMSIYWFKVHCTRCYRLIQVAVMSFTALDQKISFMVYVVYMGERPAAEFSASQVHTSMLEEIIGSRAPDSLLHSYKRSFNGFAAKLTEDEVQRLAGMEGVVSVFPNEKKQLQTSRSWDFVGLPQNAQRRPIERDLIIEILDTGIWPESESFSNEGFGPPTSKWKGSCQTSSNFTCNDKIIGGRFYWSTGQVPQNDTASPRDTEGHGSHTASIAAGNQVTGASLFGLAQGTARGGVPSARIAVYKICWSDGCSDADILAAFDDAIADGVDIISLSVAGPIANNYFEDSIAIGAFHSMKNGILTSNAASNTGPEPATISNFSPWSLSVAASTIDGKFITKVKLGNGQTYQGVSINTFDLKEQMYPLIYGGDAPNRKMNFKEANSRLCKENSLDSTLVKGKIVLCDSLIDGENPLAAGALGAILQDNGFKDFTFAFPLPTSYLNSRDGQGVFNYLNSTRNPTATILKSEATKNDDAPVSRGPNPITSDILAPDLTAPGVDILAAWSFASTVTRKDGDNRHVSYNIISGTSMSCPHATGAAAYVKSFWPTWSPAAIKSALMTTTSPMSGLKNLDAEFAYGSGQIDPLKSYKSRPGTSKQLQRDTGGYKSHTASIAARNLVTGASLFGLAGGTARGGVPSARIAVYKICSDGCYDADILAAFDDAIGDGVDIISLSVGGSIARNYFEDSIAIGAFHSMKNGILTSNAAGNSGPSPATILNFSPWSLSVSASTIDRKFVTKVQLGNGWTYQGVSDNTFDLKERMLCRENSLDRTLVKGKIVLCDSFISGETPLAAGALSAILQDNGFKDFAFLYPLPTSYLNLSDGQAVFDYLNSTGKPTATILQSEIIKNDDAPIVVSLSSRGPNPITSDILAPGLIAPGVDILAAWSLASTVTRIHGDNRHVHYNIISGTSMPCLHATGGAAYVKSFRPTWSPAAIKSALMTTAYPMSGVKNLDAEFAYGSGQINPLKAINLGMAYDAGEVDYVKFLCRQVISTKDLRLITGDNSACSDVMNGTVWDLNYPSFALSTT</sequence>
<comment type="caution">
    <text evidence="8">Lacks conserved residue(s) required for the propagation of feature annotation.</text>
</comment>
<keyword evidence="3" id="KW-0732">Signal</keyword>
<dbReference type="CDD" id="cd04852">
    <property type="entry name" value="Peptidases_S8_3"/>
    <property type="match status" value="2"/>
</dbReference>
<dbReference type="Pfam" id="PF25104">
    <property type="entry name" value="DUF7812"/>
    <property type="match status" value="1"/>
</dbReference>
<feature type="domain" description="Peptidase S8/S53" evidence="9">
    <location>
        <begin position="1368"/>
        <end position="1719"/>
    </location>
</feature>
<feature type="active site" description="Charge relay system" evidence="8">
    <location>
        <position position="1290"/>
    </location>
</feature>
<keyword evidence="4 8" id="KW-0378">Hydrolase</keyword>
<dbReference type="InterPro" id="IPR023828">
    <property type="entry name" value="Peptidase_S8_Ser-AS"/>
</dbReference>
<dbReference type="InterPro" id="IPR022398">
    <property type="entry name" value="Peptidase_S8_His-AS"/>
</dbReference>
<feature type="active site" description="Charge relay system" evidence="8">
    <location>
        <position position="968"/>
    </location>
</feature>
<keyword evidence="5 8" id="KW-0720">Serine protease</keyword>
<feature type="active site" description="Charge relay system" evidence="7 8">
    <location>
        <position position="492"/>
    </location>
</feature>
<dbReference type="GO" id="GO:0004252">
    <property type="term" value="F:serine-type endopeptidase activity"/>
    <property type="evidence" value="ECO:0007669"/>
    <property type="project" value="UniProtKB-UniRule"/>
</dbReference>
<dbReference type="Gene3D" id="3.40.50.200">
    <property type="entry name" value="Peptidase S8/S53 domain"/>
    <property type="match status" value="3"/>
</dbReference>
<feature type="active site" description="Charge relay system" evidence="8">
    <location>
        <position position="904"/>
    </location>
</feature>
<evidence type="ECO:0000256" key="6">
    <source>
        <dbReference type="ARBA" id="ARBA00023180"/>
    </source>
</evidence>
<feature type="domain" description="Inhibitor I9" evidence="10">
    <location>
        <begin position="10"/>
        <end position="73"/>
    </location>
</feature>
<feature type="domain" description="DUF7812" evidence="11">
    <location>
        <begin position="677"/>
        <end position="760"/>
    </location>
</feature>
<evidence type="ECO:0000259" key="11">
    <source>
        <dbReference type="Pfam" id="PF25104"/>
    </source>
</evidence>
<reference evidence="13" key="1">
    <citation type="journal article" date="2017" name="Plant J.">
        <title>The pomegranate (Punica granatum L.) genome and the genomics of punicalagin biosynthesis.</title>
        <authorList>
            <person name="Qin G."/>
            <person name="Xu C."/>
            <person name="Ming R."/>
            <person name="Tang H."/>
            <person name="Guyot R."/>
            <person name="Kramer E.M."/>
            <person name="Hu Y."/>
            <person name="Yi X."/>
            <person name="Qi Y."/>
            <person name="Xu X."/>
            <person name="Gao Z."/>
            <person name="Pan H."/>
            <person name="Jian J."/>
            <person name="Tian Y."/>
            <person name="Yue Z."/>
            <person name="Xu Y."/>
        </authorList>
    </citation>
    <scope>NUCLEOTIDE SEQUENCE [LARGE SCALE GENOMIC DNA]</scope>
    <source>
        <strain evidence="13">cv. Dabenzi</strain>
    </source>
</reference>
<dbReference type="PRINTS" id="PR00723">
    <property type="entry name" value="SUBTILISIN"/>
</dbReference>
<dbReference type="Pfam" id="PF00082">
    <property type="entry name" value="Peptidase_S8"/>
    <property type="match status" value="3"/>
</dbReference>
<name>A0A218XS61_PUNGR</name>
<evidence type="ECO:0000313" key="13">
    <source>
        <dbReference type="Proteomes" id="UP000197138"/>
    </source>
</evidence>
<evidence type="ECO:0000256" key="3">
    <source>
        <dbReference type="ARBA" id="ARBA00022729"/>
    </source>
</evidence>
<comment type="caution">
    <text evidence="12">The sequence shown here is derived from an EMBL/GenBank/DDBJ whole genome shotgun (WGS) entry which is preliminary data.</text>
</comment>
<dbReference type="GO" id="GO:0006508">
    <property type="term" value="P:proteolysis"/>
    <property type="evidence" value="ECO:0007669"/>
    <property type="project" value="UniProtKB-KW"/>
</dbReference>
<dbReference type="InterPro" id="IPR015500">
    <property type="entry name" value="Peptidase_S8_subtilisin-rel"/>
</dbReference>
<comment type="similarity">
    <text evidence="1 8">Belongs to the peptidase S8 family.</text>
</comment>
<gene>
    <name evidence="12" type="ORF">CDL15_Pgr022570</name>
</gene>
<keyword evidence="6" id="KW-0325">Glycoprotein</keyword>
<evidence type="ECO:0000256" key="8">
    <source>
        <dbReference type="PROSITE-ProRule" id="PRU01240"/>
    </source>
</evidence>
<dbReference type="InterPro" id="IPR037045">
    <property type="entry name" value="S8pro/Inhibitor_I9_sf"/>
</dbReference>
<protein>
    <recommendedName>
        <fullName evidence="14">Cucumisin-like</fullName>
    </recommendedName>
</protein>
<dbReference type="InterPro" id="IPR056714">
    <property type="entry name" value="DUF7812"/>
</dbReference>
<dbReference type="InterPro" id="IPR034197">
    <property type="entry name" value="Peptidases_S8_3"/>
</dbReference>
<dbReference type="InterPro" id="IPR000209">
    <property type="entry name" value="Peptidase_S8/S53_dom"/>
</dbReference>
<evidence type="ECO:0008006" key="14">
    <source>
        <dbReference type="Google" id="ProtNLM"/>
    </source>
</evidence>
<dbReference type="Pfam" id="PF05922">
    <property type="entry name" value="Inhibitor_I9"/>
    <property type="match status" value="2"/>
</dbReference>
<dbReference type="EMBL" id="MTKT01000813">
    <property type="protein sequence ID" value="OWM87459.1"/>
    <property type="molecule type" value="Genomic_DNA"/>
</dbReference>
<dbReference type="Gene3D" id="3.30.70.80">
    <property type="entry name" value="Peptidase S8 propeptide/proteinase inhibitor I9"/>
    <property type="match status" value="2"/>
</dbReference>
<dbReference type="Gene3D" id="2.60.40.2310">
    <property type="match status" value="2"/>
</dbReference>
<dbReference type="Proteomes" id="UP000197138">
    <property type="component" value="Unassembled WGS sequence"/>
</dbReference>
<dbReference type="SUPFAM" id="SSF52743">
    <property type="entry name" value="Subtilisin-like"/>
    <property type="match status" value="3"/>
</dbReference>
<accession>A0A218XS61</accession>
<feature type="active site" description="Charge relay system" evidence="7 8">
    <location>
        <position position="103"/>
    </location>
</feature>
<evidence type="ECO:0000256" key="2">
    <source>
        <dbReference type="ARBA" id="ARBA00022670"/>
    </source>
</evidence>
<feature type="domain" description="Peptidase S8/S53" evidence="9">
    <location>
        <begin position="96"/>
        <end position="543"/>
    </location>
</feature>
<dbReference type="InterPro" id="IPR010259">
    <property type="entry name" value="S8pro/Inhibitor_I9"/>
</dbReference>
<dbReference type="PROSITE" id="PS00137">
    <property type="entry name" value="SUBTILASE_HIS"/>
    <property type="match status" value="1"/>
</dbReference>
<dbReference type="FunFam" id="3.30.70.80:FF:000002">
    <property type="entry name" value="Subtilisin-like protease SBT5.3"/>
    <property type="match status" value="1"/>
</dbReference>
<dbReference type="Gene3D" id="3.50.30.30">
    <property type="match status" value="3"/>
</dbReference>